<dbReference type="CDD" id="cd23767">
    <property type="entry name" value="IQCD"/>
    <property type="match status" value="1"/>
</dbReference>
<feature type="compositionally biased region" description="Low complexity" evidence="1">
    <location>
        <begin position="684"/>
        <end position="697"/>
    </location>
</feature>
<dbReference type="InterPro" id="IPR008936">
    <property type="entry name" value="Rho_GTPase_activation_prot"/>
</dbReference>
<dbReference type="GO" id="GO:0051015">
    <property type="term" value="F:actin filament binding"/>
    <property type="evidence" value="ECO:0007669"/>
    <property type="project" value="TreeGrafter"/>
</dbReference>
<protein>
    <recommendedName>
        <fullName evidence="4">Ras-GAP domain-containing protein</fullName>
    </recommendedName>
</protein>
<dbReference type="STRING" id="147828.A0A4S2LYG6"/>
<dbReference type="PANTHER" id="PTHR14149:SF14">
    <property type="entry name" value="CALPONIN-HOMOLOGY (CH) DOMAIN-CONTAINING PROTEIN"/>
    <property type="match status" value="1"/>
</dbReference>
<evidence type="ECO:0000256" key="1">
    <source>
        <dbReference type="SAM" id="MobiDB-lite"/>
    </source>
</evidence>
<dbReference type="SUPFAM" id="SSF143885">
    <property type="entry name" value="RGC domain-like"/>
    <property type="match status" value="1"/>
</dbReference>
<dbReference type="Proteomes" id="UP000308267">
    <property type="component" value="Unassembled WGS sequence"/>
</dbReference>
<feature type="compositionally biased region" description="Polar residues" evidence="1">
    <location>
        <begin position="640"/>
        <end position="656"/>
    </location>
</feature>
<accession>A0A4S2LYG6</accession>
<dbReference type="EMBL" id="SJOL01006459">
    <property type="protein sequence ID" value="TGZ66307.1"/>
    <property type="molecule type" value="Genomic_DNA"/>
</dbReference>
<reference evidence="2 3" key="1">
    <citation type="journal article" date="2019" name="BMC Genomics">
        <title>New insights from Opisthorchis felineus genome: update on genomics of the epidemiologically important liver flukes.</title>
        <authorList>
            <person name="Ershov N.I."/>
            <person name="Mordvinov V.A."/>
            <person name="Prokhortchouk E.B."/>
            <person name="Pakharukova M.Y."/>
            <person name="Gunbin K.V."/>
            <person name="Ustyantsev K."/>
            <person name="Genaev M.A."/>
            <person name="Blinov A.G."/>
            <person name="Mazur A."/>
            <person name="Boulygina E."/>
            <person name="Tsygankova S."/>
            <person name="Khrameeva E."/>
            <person name="Chekanov N."/>
            <person name="Fan G."/>
            <person name="Xiao A."/>
            <person name="Zhang H."/>
            <person name="Xu X."/>
            <person name="Yang H."/>
            <person name="Solovyev V."/>
            <person name="Lee S.M."/>
            <person name="Liu X."/>
            <person name="Afonnikov D.A."/>
            <person name="Skryabin K.G."/>
        </authorList>
    </citation>
    <scope>NUCLEOTIDE SEQUENCE [LARGE SCALE GENOMIC DNA]</scope>
    <source>
        <strain evidence="2">AK-0245</strain>
        <tissue evidence="2">Whole organism</tissue>
    </source>
</reference>
<proteinExistence type="predicted"/>
<sequence length="2023" mass="229578">MAAQEFENTVKKLRLLIQAIKKRDAVGLTQQLKDCFLSTNDASMAEPEVILKRLYPHVSILEQILQNSINANSNCILESFKYMVNALLSRQSRRNTPELRDSDIDLVRIVNRAIDQSDPLRTLNALRPLLREQMLQTLDRYQKSGFIHYVAHLYHHELGVAKSDKGTSLSGSELIAALDVLACIVSLNEALDKNDPYMLMCSLTNPDAYWEEVVYHSKERFPLEYSKLYLTALRKARERKADSGRLPILTHAEIQTVITLCARAGSRKSPVPKLTENTPTSPRPKDPGLNMAFGESVKSPIPEADKTIATLQTISSTEDLLSGLKHNCPTGTFEVLRAVRKELRLPSLDEEYADIYHSFLLFAWKHWMRRFSTVHGTNSPARQFLSDEAVTAVKRSNSLINRMLQSGVAIAKLNVAIGKMNVKEIEICLKDPHLFVLRQLLVQRNLSPTEPQSSHMKLEDCRSAYAASLIQYTSEKMNRISGEPRVQGVFTKSLLRLTPATAYLDSICSHIVGSGWLWNYVPAVVPQDLCTIDEEEFFLSQMSVPYFYNIFTGSTVRWPITTTNPPIPFVWTNDLANIHWPLGIREPPSLDPSLLNLDDCVTVFDYVNTMGYSLERWKTQPSPSQVAEQSKPDEGRKRAYNQTRQRQGEHNVTINSGRVTPGLRTPRPTTPRVQRRASPQLPQVRRTPVPARAPTPALTIPPVINPAGECRSHQDYSDTELPMDAPVSVTPVDQQLVDSVVQIQAHWRGYRQRREYQNRLDFLHSESSEQAAIRLQNFWRQRRAQRRMSSLLVEHRRYIRSVMKIQALWRGRREREAHQSLYYLANLSNPTGRPTARMMPTQFNLQNSHASAREPLGSINALACLSKYIHCLDGRATKVAYEKQMACFLLGKSVLASVNRLKNVNQELVNSDQLIKILVQVRLHGGTQSFRSDLERNAVTPFREIEQISTHNTHQISLNDKWLDRYGTVCYLLYTQPDYLVSLLTNIPESAIWNSNLLNKPYGFDSYKLKNYGMLLERIVLGIFRYAATLPDHVRLLHVFSRFIHHLVGRLHVTPSGLDCFTDGRPWPFVLRLAVSLARMRLHRSMTRRCDDEAYLDENKEMIKKNGLLRTIVCELVEAILEADLLENGKESEEITELNTTRLQPLTTSDEDCREWDTDRFVQNESNFATNRQACVSCFSSMSQGDSETMPRLLSATDAFFHGLFVDPGPQLIPQCLKYVVVELYRALRHVFPREPEKKRLKFIGHCLIRQYFSSTIIAPELFFTISKKDSSQSVEDGDTSTAPRRGRSRKNSVLMSSTRTKNLGSHQQLGYNSITLKHRRTLAAISRLLYFVMANKSYAAKEAPSVNVHDKATAKSQLADLFDPSIRKWHGQFVSYMLQLVNTPNLQPQGHVNPISLWVSGSVERGLSLSHSSQTEKAKLLDLGQLGPQNTPCIMLSAGELTELHKLLLRYEDVIAPHPSDQLHTVLRQLGPVPPRMILARQSASSSSSREFWRYCDEDSELSEMSPQSARSLHDKLSSPSCFETQSLSEQMEHHNSEQAPSDKSSDRFIPSSDVYYQFRSSCDDTDATFGFQAIHSSQLLLIPLVPASKEHVLLGCLYGVSVAYLRSTDCPPMPVRPCHIYWPNEDDDSIKKPCLTCESELVLRSQYLAASLVSAGDQVAPDHSRSETCALKPHQKPTYVDDAPNISTFDWLEARRLLGFLLRIAVRPEKFGPRCTLPLPQNYVTLFDWIQAAERHIARSLEQLSREKKPKDFLQSLSIDDRDNSRFIEQGDTTAQKSYLLDIQARFSTLKQVINRLCATGFLSKTDGYNELLVALARDICHLRAACHSSEWDKLCIQLKNIDAKINAEAKLLDQQATIYAAHALDCLIPLNRSTNPPRDSRWSSKSRQPVSYQLQLPPGRLQKLGLMDRTTKKGRKWSNRLQILLEPLVASRAERFEDTRSESQSSLAIDEASTGNRFVPGMFELVVEVAGAQIHRGTISLVDLLCQQHNGTQRLSVTENLQLNLKPLIQLILDTYYTAR</sequence>
<dbReference type="PANTHER" id="PTHR14149">
    <property type="entry name" value="RAS GTPASE-ACTIVATING PROTEIN WITH IQ MOTIF"/>
    <property type="match status" value="1"/>
</dbReference>
<gene>
    <name evidence="2" type="ORF">CRM22_005409</name>
</gene>
<dbReference type="Gene3D" id="1.10.506.10">
    <property type="entry name" value="GTPase Activation - p120gap, domain 1"/>
    <property type="match status" value="1"/>
</dbReference>
<evidence type="ECO:0000313" key="3">
    <source>
        <dbReference type="Proteomes" id="UP000308267"/>
    </source>
</evidence>
<dbReference type="GO" id="GO:0005096">
    <property type="term" value="F:GTPase activator activity"/>
    <property type="evidence" value="ECO:0007669"/>
    <property type="project" value="TreeGrafter"/>
</dbReference>
<dbReference type="OrthoDB" id="775356at2759"/>
<dbReference type="GO" id="GO:0005938">
    <property type="term" value="C:cell cortex"/>
    <property type="evidence" value="ECO:0007669"/>
    <property type="project" value="TreeGrafter"/>
</dbReference>
<name>A0A4S2LYG6_OPIFE</name>
<dbReference type="GO" id="GO:1903479">
    <property type="term" value="P:mitotic actomyosin contractile ring assembly actin filament organization"/>
    <property type="evidence" value="ECO:0007669"/>
    <property type="project" value="TreeGrafter"/>
</dbReference>
<feature type="region of interest" description="Disordered" evidence="1">
    <location>
        <begin position="617"/>
        <end position="716"/>
    </location>
</feature>
<evidence type="ECO:0000313" key="2">
    <source>
        <dbReference type="EMBL" id="TGZ66307.1"/>
    </source>
</evidence>
<comment type="caution">
    <text evidence="2">The sequence shown here is derived from an EMBL/GenBank/DDBJ whole genome shotgun (WGS) entry which is preliminary data.</text>
</comment>
<dbReference type="SMART" id="SM00015">
    <property type="entry name" value="IQ"/>
    <property type="match status" value="2"/>
</dbReference>
<feature type="region of interest" description="Disordered" evidence="1">
    <location>
        <begin position="1272"/>
        <end position="1300"/>
    </location>
</feature>
<feature type="compositionally biased region" description="Low complexity" evidence="1">
    <location>
        <begin position="657"/>
        <end position="672"/>
    </location>
</feature>
<organism evidence="2 3">
    <name type="scientific">Opisthorchis felineus</name>
    <dbReference type="NCBI Taxonomy" id="147828"/>
    <lineage>
        <taxon>Eukaryota</taxon>
        <taxon>Metazoa</taxon>
        <taxon>Spiralia</taxon>
        <taxon>Lophotrochozoa</taxon>
        <taxon>Platyhelminthes</taxon>
        <taxon>Trematoda</taxon>
        <taxon>Digenea</taxon>
        <taxon>Opisthorchiida</taxon>
        <taxon>Opisthorchiata</taxon>
        <taxon>Opisthorchiidae</taxon>
        <taxon>Opisthorchis</taxon>
    </lineage>
</organism>
<dbReference type="Pfam" id="PF00612">
    <property type="entry name" value="IQ"/>
    <property type="match status" value="2"/>
</dbReference>
<feature type="compositionally biased region" description="Polar residues" evidence="1">
    <location>
        <begin position="619"/>
        <end position="628"/>
    </location>
</feature>
<feature type="region of interest" description="Disordered" evidence="1">
    <location>
        <begin position="268"/>
        <end position="290"/>
    </location>
</feature>
<dbReference type="PROSITE" id="PS50096">
    <property type="entry name" value="IQ"/>
    <property type="match status" value="3"/>
</dbReference>
<dbReference type="InterPro" id="IPR000048">
    <property type="entry name" value="IQ_motif_EF-hand-BS"/>
</dbReference>
<dbReference type="Gene3D" id="1.20.5.190">
    <property type="match status" value="1"/>
</dbReference>
<feature type="region of interest" description="Disordered" evidence="1">
    <location>
        <begin position="1525"/>
        <end position="1550"/>
    </location>
</feature>
<feature type="compositionally biased region" description="Polar residues" evidence="1">
    <location>
        <begin position="1272"/>
        <end position="1283"/>
    </location>
</feature>
<keyword evidence="3" id="KW-1185">Reference proteome</keyword>
<dbReference type="GO" id="GO:0005516">
    <property type="term" value="F:calmodulin binding"/>
    <property type="evidence" value="ECO:0007669"/>
    <property type="project" value="TreeGrafter"/>
</dbReference>
<evidence type="ECO:0008006" key="4">
    <source>
        <dbReference type="Google" id="ProtNLM"/>
    </source>
</evidence>